<evidence type="ECO:0000313" key="9">
    <source>
        <dbReference type="EMBL" id="MDI1486106.1"/>
    </source>
</evidence>
<protein>
    <recommendedName>
        <fullName evidence="11">Mannan polymerase II complex ANP1 subunit</fullName>
    </recommendedName>
</protein>
<dbReference type="SUPFAM" id="SSF53448">
    <property type="entry name" value="Nucleotide-diphospho-sugar transferases"/>
    <property type="match status" value="1"/>
</dbReference>
<evidence type="ECO:0000256" key="1">
    <source>
        <dbReference type="ARBA" id="ARBA00004323"/>
    </source>
</evidence>
<comment type="similarity">
    <text evidence="7">Belongs to the ANP1/MMN9/VAN1 family.</text>
</comment>
<keyword evidence="4 8" id="KW-1133">Transmembrane helix</keyword>
<evidence type="ECO:0000313" key="10">
    <source>
        <dbReference type="Proteomes" id="UP001161017"/>
    </source>
</evidence>
<comment type="caution">
    <text evidence="9">The sequence shown here is derived from an EMBL/GenBank/DDBJ whole genome shotgun (WGS) entry which is preliminary data.</text>
</comment>
<evidence type="ECO:0000256" key="5">
    <source>
        <dbReference type="ARBA" id="ARBA00023034"/>
    </source>
</evidence>
<feature type="transmembrane region" description="Helical" evidence="8">
    <location>
        <begin position="12"/>
        <end position="29"/>
    </location>
</feature>
<evidence type="ECO:0000256" key="3">
    <source>
        <dbReference type="ARBA" id="ARBA00022968"/>
    </source>
</evidence>
<dbReference type="EMBL" id="JAPUFD010000002">
    <property type="protein sequence ID" value="MDI1486106.1"/>
    <property type="molecule type" value="Genomic_DNA"/>
</dbReference>
<keyword evidence="3" id="KW-0735">Signal-anchor</keyword>
<sequence length="384" mass="44319">MRPKSSRQSSVIRAAIVLLVICLFIYVWNRDDQYWDSFKCIGPDSAPLSHEEFRSLSPDDLANPHEPYNIDEPTISNIDLTALTTTKKFTDRVLILTPLRDAAAHLSTHFTLLSQLTYPHDAIDLAFLVGDCTDDTHTTLKSELTILQAETNPQRFRSAMIVQKDFGDTLGQSVEERHSFAAQGVRRKAIARARNYLLYAALRPVHDWVYWRDVDIVENPETILEDFMAHDKDVLVPNIWFHRYDKDGKDIEGRYDYNSWQESWWGRRLRRRLDKDIILAEGYKEYNAHRRTLNWMGNRHKDPKKEVHLDGIGGVNILVKADVHRSGINFPCYAFENQADTEGFAAMANRAGYSVVGLPNYIVWHIDTEEKEGNLKGRKKGEEE</sequence>
<dbReference type="Proteomes" id="UP001161017">
    <property type="component" value="Unassembled WGS sequence"/>
</dbReference>
<dbReference type="GO" id="GO:0006487">
    <property type="term" value="P:protein N-linked glycosylation"/>
    <property type="evidence" value="ECO:0007669"/>
    <property type="project" value="TreeGrafter"/>
</dbReference>
<keyword evidence="10" id="KW-1185">Reference proteome</keyword>
<evidence type="ECO:0000256" key="2">
    <source>
        <dbReference type="ARBA" id="ARBA00022692"/>
    </source>
</evidence>
<dbReference type="AlphaFoldDB" id="A0AA43TP32"/>
<gene>
    <name evidence="9" type="ORF">OHK93_004296</name>
</gene>
<name>A0AA43TP32_9LECA</name>
<accession>A0AA43TP32</accession>
<evidence type="ECO:0000256" key="7">
    <source>
        <dbReference type="ARBA" id="ARBA00037964"/>
    </source>
</evidence>
<evidence type="ECO:0000256" key="8">
    <source>
        <dbReference type="SAM" id="Phobius"/>
    </source>
</evidence>
<comment type="subcellular location">
    <subcellularLocation>
        <location evidence="1">Golgi apparatus membrane</location>
        <topology evidence="1">Single-pass type II membrane protein</topology>
    </subcellularLocation>
</comment>
<keyword evidence="5" id="KW-0333">Golgi apparatus</keyword>
<keyword evidence="6 8" id="KW-0472">Membrane</keyword>
<dbReference type="Pfam" id="PF03452">
    <property type="entry name" value="Anp1"/>
    <property type="match status" value="1"/>
</dbReference>
<dbReference type="PANTHER" id="PTHR43083:SF4">
    <property type="entry name" value="N-GLYCOSYL-TRANSFERASE (AFU_ORTHOLOGUE AFUA_4G06870)"/>
    <property type="match status" value="1"/>
</dbReference>
<evidence type="ECO:0008006" key="11">
    <source>
        <dbReference type="Google" id="ProtNLM"/>
    </source>
</evidence>
<keyword evidence="2 8" id="KW-0812">Transmembrane</keyword>
<evidence type="ECO:0000256" key="6">
    <source>
        <dbReference type="ARBA" id="ARBA00023136"/>
    </source>
</evidence>
<organism evidence="9 10">
    <name type="scientific">Ramalina farinacea</name>
    <dbReference type="NCBI Taxonomy" id="258253"/>
    <lineage>
        <taxon>Eukaryota</taxon>
        <taxon>Fungi</taxon>
        <taxon>Dikarya</taxon>
        <taxon>Ascomycota</taxon>
        <taxon>Pezizomycotina</taxon>
        <taxon>Lecanoromycetes</taxon>
        <taxon>OSLEUM clade</taxon>
        <taxon>Lecanoromycetidae</taxon>
        <taxon>Lecanorales</taxon>
        <taxon>Lecanorineae</taxon>
        <taxon>Ramalinaceae</taxon>
        <taxon>Ramalina</taxon>
    </lineage>
</organism>
<dbReference type="GO" id="GO:0000136">
    <property type="term" value="C:mannan polymerase complex"/>
    <property type="evidence" value="ECO:0007669"/>
    <property type="project" value="TreeGrafter"/>
</dbReference>
<dbReference type="FunFam" id="3.90.550.10:FF:000017">
    <property type="entry name" value="Mannan polymerase II complex ANP1 subunit"/>
    <property type="match status" value="1"/>
</dbReference>
<dbReference type="Gene3D" id="3.90.550.10">
    <property type="entry name" value="Spore Coat Polysaccharide Biosynthesis Protein SpsA, Chain A"/>
    <property type="match status" value="1"/>
</dbReference>
<dbReference type="GO" id="GO:0000009">
    <property type="term" value="F:alpha-1,6-mannosyltransferase activity"/>
    <property type="evidence" value="ECO:0007669"/>
    <property type="project" value="TreeGrafter"/>
</dbReference>
<dbReference type="PANTHER" id="PTHR43083">
    <property type="entry name" value="MANNAN POLYMERASE II"/>
    <property type="match status" value="1"/>
</dbReference>
<dbReference type="InterPro" id="IPR052086">
    <property type="entry name" value="Mannan_Polymerase_Subunit"/>
</dbReference>
<dbReference type="GO" id="GO:0000032">
    <property type="term" value="P:cell wall mannoprotein biosynthetic process"/>
    <property type="evidence" value="ECO:0007669"/>
    <property type="project" value="TreeGrafter"/>
</dbReference>
<proteinExistence type="inferred from homology"/>
<evidence type="ECO:0000256" key="4">
    <source>
        <dbReference type="ARBA" id="ARBA00022989"/>
    </source>
</evidence>
<reference evidence="9" key="1">
    <citation type="journal article" date="2023" name="Genome Biol. Evol.">
        <title>First Whole Genome Sequence and Flow Cytometry Genome Size Data for the Lichen-Forming Fungus Ramalina farinacea (Ascomycota).</title>
        <authorList>
            <person name="Llewellyn T."/>
            <person name="Mian S."/>
            <person name="Hill R."/>
            <person name="Leitch I.J."/>
            <person name="Gaya E."/>
        </authorList>
    </citation>
    <scope>NUCLEOTIDE SEQUENCE</scope>
    <source>
        <strain evidence="9">LIQ254RAFAR</strain>
    </source>
</reference>
<dbReference type="InterPro" id="IPR029044">
    <property type="entry name" value="Nucleotide-diphossugar_trans"/>
</dbReference>